<name>A0A8S5T9I9_9CAUD</name>
<organism evidence="1">
    <name type="scientific">Siphoviridae sp. ct0Wl9</name>
    <dbReference type="NCBI Taxonomy" id="2827763"/>
    <lineage>
        <taxon>Viruses</taxon>
        <taxon>Duplodnaviria</taxon>
        <taxon>Heunggongvirae</taxon>
        <taxon>Uroviricota</taxon>
        <taxon>Caudoviricetes</taxon>
    </lineage>
</organism>
<dbReference type="EMBL" id="BK032775">
    <property type="protein sequence ID" value="DAF59683.1"/>
    <property type="molecule type" value="Genomic_DNA"/>
</dbReference>
<accession>A0A8S5T9I9</accession>
<sequence>MPTSFDTIIDLALTLIDDYKLIKLYNQSQTKFLAYCDNLLISAIPNFFRCNQSLEYTAETRQFNNELTNAEISILADLWILEWFKKETQDSRKINALLQSSGSFKSHSAAQNLKEKSTYLDGLREKVEQKMTNYQLQNIDNISI</sequence>
<protein>
    <submittedName>
        <fullName evidence="1">Uncharacterized protein</fullName>
    </submittedName>
</protein>
<evidence type="ECO:0000313" key="1">
    <source>
        <dbReference type="EMBL" id="DAF59683.1"/>
    </source>
</evidence>
<proteinExistence type="predicted"/>
<reference evidence="1" key="1">
    <citation type="journal article" date="2021" name="Proc. Natl. Acad. Sci. U.S.A.">
        <title>A Catalog of Tens of Thousands of Viruses from Human Metagenomes Reveals Hidden Associations with Chronic Diseases.</title>
        <authorList>
            <person name="Tisza M.J."/>
            <person name="Buck C.B."/>
        </authorList>
    </citation>
    <scope>NUCLEOTIDE SEQUENCE</scope>
    <source>
        <strain evidence="1">Ct0Wl9</strain>
    </source>
</reference>